<feature type="transmembrane region" description="Helical" evidence="1">
    <location>
        <begin position="34"/>
        <end position="50"/>
    </location>
</feature>
<dbReference type="KEGG" id="sdn:Sden_2878"/>
<sequence>MENSFHYSTEFTLDKSHYDECYSESMPASTSPKAYIKAGAFMLFGIALVFTDINRYLVYFFIGLGIIEALHVKYHKPWYLMRQMMSKAAGNQVTLIINDNGIHTRSDYVNHSIEWASVNNISVTEQGFLIAVKNGKSYISKRCLNQEAIAFILTKTVPSS</sequence>
<dbReference type="HOGENOM" id="CLU_136234_0_0_6"/>
<keyword evidence="1" id="KW-0812">Transmembrane</keyword>
<organism evidence="3 4">
    <name type="scientific">Shewanella denitrificans (strain OS217 / ATCC BAA-1090 / DSM 15013)</name>
    <dbReference type="NCBI Taxonomy" id="318161"/>
    <lineage>
        <taxon>Bacteria</taxon>
        <taxon>Pseudomonadati</taxon>
        <taxon>Pseudomonadota</taxon>
        <taxon>Gammaproteobacteria</taxon>
        <taxon>Alteromonadales</taxon>
        <taxon>Shewanellaceae</taxon>
        <taxon>Shewanella</taxon>
    </lineage>
</organism>
<reference evidence="3 4" key="1">
    <citation type="submission" date="2006-03" db="EMBL/GenBank/DDBJ databases">
        <title>Complete sequence of Shewanella denitrificans OS217.</title>
        <authorList>
            <consortium name="US DOE Joint Genome Institute"/>
            <person name="Copeland A."/>
            <person name="Lucas S."/>
            <person name="Lapidus A."/>
            <person name="Barry K."/>
            <person name="Detter J.C."/>
            <person name="Glavina del Rio T."/>
            <person name="Hammon N."/>
            <person name="Israni S."/>
            <person name="Dalin E."/>
            <person name="Tice H."/>
            <person name="Pitluck S."/>
            <person name="Brettin T."/>
            <person name="Bruce D."/>
            <person name="Han C."/>
            <person name="Tapia R."/>
            <person name="Gilna P."/>
            <person name="Kiss H."/>
            <person name="Schmutz J."/>
            <person name="Larimer F."/>
            <person name="Land M."/>
            <person name="Hauser L."/>
            <person name="Kyrpides N."/>
            <person name="Lykidis A."/>
            <person name="Richardson P."/>
        </authorList>
    </citation>
    <scope>NUCLEOTIDE SEQUENCE [LARGE SCALE GENOMIC DNA]</scope>
    <source>
        <strain evidence="4">OS217 / ATCC BAA-1090 / DSM 15013</strain>
    </source>
</reference>
<dbReference type="eggNOG" id="ENOG503327F">
    <property type="taxonomic scope" value="Bacteria"/>
</dbReference>
<proteinExistence type="predicted"/>
<evidence type="ECO:0000313" key="3">
    <source>
        <dbReference type="EMBL" id="ABE56157.1"/>
    </source>
</evidence>
<feature type="domain" description="YcxB-like C-terminal" evidence="2">
    <location>
        <begin position="97"/>
        <end position="153"/>
    </location>
</feature>
<dbReference type="STRING" id="318161.Sden_2878"/>
<dbReference type="RefSeq" id="WP_011497306.1">
    <property type="nucleotide sequence ID" value="NC_007954.1"/>
</dbReference>
<gene>
    <name evidence="3" type="ordered locus">Sden_2878</name>
</gene>
<dbReference type="InterPro" id="IPR025588">
    <property type="entry name" value="YcxB-like_C"/>
</dbReference>
<dbReference type="OrthoDB" id="6118195at2"/>
<keyword evidence="1" id="KW-0472">Membrane</keyword>
<name>Q12K69_SHEDO</name>
<evidence type="ECO:0000256" key="1">
    <source>
        <dbReference type="SAM" id="Phobius"/>
    </source>
</evidence>
<accession>Q12K69</accession>
<dbReference type="Proteomes" id="UP000001982">
    <property type="component" value="Chromosome"/>
</dbReference>
<protein>
    <recommendedName>
        <fullName evidence="2">YcxB-like C-terminal domain-containing protein</fullName>
    </recommendedName>
</protein>
<feature type="transmembrane region" description="Helical" evidence="1">
    <location>
        <begin position="56"/>
        <end position="74"/>
    </location>
</feature>
<evidence type="ECO:0000313" key="4">
    <source>
        <dbReference type="Proteomes" id="UP000001982"/>
    </source>
</evidence>
<dbReference type="EMBL" id="CP000302">
    <property type="protein sequence ID" value="ABE56157.1"/>
    <property type="molecule type" value="Genomic_DNA"/>
</dbReference>
<evidence type="ECO:0000259" key="2">
    <source>
        <dbReference type="Pfam" id="PF14317"/>
    </source>
</evidence>
<keyword evidence="4" id="KW-1185">Reference proteome</keyword>
<dbReference type="AlphaFoldDB" id="Q12K69"/>
<dbReference type="Pfam" id="PF14317">
    <property type="entry name" value="YcxB"/>
    <property type="match status" value="1"/>
</dbReference>
<keyword evidence="1" id="KW-1133">Transmembrane helix</keyword>